<evidence type="ECO:0000313" key="2">
    <source>
        <dbReference type="EMBL" id="MDV2886657.1"/>
    </source>
</evidence>
<keyword evidence="1" id="KW-0812">Transmembrane</keyword>
<protein>
    <submittedName>
        <fullName evidence="2">DUF3311 domain-containing protein</fullName>
    </submittedName>
</protein>
<name>A0AAJ2NQT2_ALKPS</name>
<reference evidence="2" key="1">
    <citation type="submission" date="2023-10" db="EMBL/GenBank/DDBJ databases">
        <title>Screening of Alkalihalophilus pseudofirmusBZ-TG-HK211 and Its Alleviation of Salt Stress on Rapeseed Growth.</title>
        <authorList>
            <person name="Zhao B."/>
            <person name="Guo T."/>
        </authorList>
    </citation>
    <scope>NUCLEOTIDE SEQUENCE</scope>
    <source>
        <strain evidence="2">BZ-TG-HK211</strain>
    </source>
</reference>
<dbReference type="RefSeq" id="WP_012957467.1">
    <property type="nucleotide sequence ID" value="NZ_CP117835.1"/>
</dbReference>
<dbReference type="EMBL" id="JAWJAY010000004">
    <property type="protein sequence ID" value="MDV2886657.1"/>
    <property type="molecule type" value="Genomic_DNA"/>
</dbReference>
<gene>
    <name evidence="2" type="ORF">RYX45_15805</name>
</gene>
<dbReference type="Pfam" id="PF11755">
    <property type="entry name" value="DUF3311"/>
    <property type="match status" value="1"/>
</dbReference>
<evidence type="ECO:0000256" key="1">
    <source>
        <dbReference type="SAM" id="Phobius"/>
    </source>
</evidence>
<organism evidence="2 3">
    <name type="scientific">Alkalihalophilus pseudofirmus</name>
    <name type="common">Bacillus pseudofirmus</name>
    <dbReference type="NCBI Taxonomy" id="79885"/>
    <lineage>
        <taxon>Bacteria</taxon>
        <taxon>Bacillati</taxon>
        <taxon>Bacillota</taxon>
        <taxon>Bacilli</taxon>
        <taxon>Bacillales</taxon>
        <taxon>Bacillaceae</taxon>
        <taxon>Alkalihalophilus</taxon>
    </lineage>
</organism>
<evidence type="ECO:0000313" key="3">
    <source>
        <dbReference type="Proteomes" id="UP001285636"/>
    </source>
</evidence>
<accession>A0AAJ2NQT2</accession>
<feature type="transmembrane region" description="Helical" evidence="1">
    <location>
        <begin position="43"/>
        <end position="63"/>
    </location>
</feature>
<dbReference type="InterPro" id="IPR021741">
    <property type="entry name" value="DUF3311"/>
</dbReference>
<dbReference type="Proteomes" id="UP001285636">
    <property type="component" value="Unassembled WGS sequence"/>
</dbReference>
<sequence>MFKRYPKKKKILYSLIILCFIVLETPLILLANTTEPFVLGMPFFLFWNLVWWFVLTGLFFIGYMTNWGSAESKEADIS</sequence>
<keyword evidence="1" id="KW-0472">Membrane</keyword>
<proteinExistence type="predicted"/>
<comment type="caution">
    <text evidence="2">The sequence shown here is derived from an EMBL/GenBank/DDBJ whole genome shotgun (WGS) entry which is preliminary data.</text>
</comment>
<dbReference type="AlphaFoldDB" id="A0AAJ2NQT2"/>
<feature type="transmembrane region" description="Helical" evidence="1">
    <location>
        <begin position="12"/>
        <end position="31"/>
    </location>
</feature>
<keyword evidence="1" id="KW-1133">Transmembrane helix</keyword>